<keyword evidence="9 13" id="KW-0418">Kinase</keyword>
<evidence type="ECO:0000256" key="5">
    <source>
        <dbReference type="ARBA" id="ARBA00016296"/>
    </source>
</evidence>
<dbReference type="PROSITE" id="PS50052">
    <property type="entry name" value="GUANYLATE_KINASE_2"/>
    <property type="match status" value="1"/>
</dbReference>
<dbReference type="InterPro" id="IPR008144">
    <property type="entry name" value="Guanylate_kin-like_dom"/>
</dbReference>
<evidence type="ECO:0000256" key="3">
    <source>
        <dbReference type="ARBA" id="ARBA00005790"/>
    </source>
</evidence>
<feature type="binding site" evidence="13">
    <location>
        <begin position="36"/>
        <end position="43"/>
    </location>
    <ligand>
        <name>ATP</name>
        <dbReference type="ChEBI" id="CHEBI:30616"/>
    </ligand>
</feature>
<comment type="subcellular location">
    <subcellularLocation>
        <location evidence="2 13">Cytoplasm</location>
    </subcellularLocation>
</comment>
<comment type="function">
    <text evidence="1 13">Essential for recycling GMP and indirectly, cGMP.</text>
</comment>
<dbReference type="HAMAP" id="MF_00328">
    <property type="entry name" value="Guanylate_kinase"/>
    <property type="match status" value="1"/>
</dbReference>
<evidence type="ECO:0000313" key="15">
    <source>
        <dbReference type="EMBL" id="SUB88672.1"/>
    </source>
</evidence>
<gene>
    <name evidence="13 15" type="primary">gmk</name>
    <name evidence="15" type="ORF">NCTC11632_00744</name>
</gene>
<dbReference type="Proteomes" id="UP000254156">
    <property type="component" value="Unassembled WGS sequence"/>
</dbReference>
<dbReference type="PANTHER" id="PTHR23117:SF13">
    <property type="entry name" value="GUANYLATE KINASE"/>
    <property type="match status" value="1"/>
</dbReference>
<evidence type="ECO:0000256" key="7">
    <source>
        <dbReference type="ARBA" id="ARBA00022679"/>
    </source>
</evidence>
<dbReference type="PANTHER" id="PTHR23117">
    <property type="entry name" value="GUANYLATE KINASE-RELATED"/>
    <property type="match status" value="1"/>
</dbReference>
<comment type="similarity">
    <text evidence="3 13">Belongs to the guanylate kinase family.</text>
</comment>
<keyword evidence="6 13" id="KW-0963">Cytoplasm</keyword>
<sequence>MCLYIEGAPQQCKAPFFYISTFYSDTDMSKVIIISAPSGTGKSTVINKLIREAPHLRLSFSISATSRAPRGKEKHGCEYYFLSEKEFRERIARNEFLEYEEVYPGRFYGTLKNEVDRIDSEGNVAIFDVDVVGGLNIKRFYDKDALAIFIMPPSMQTLRQRLVSRNTDSPEVIKERLDKAEQEMAMAGDFDCRIVNDDLEECFSQVRRVIEFFLKSH</sequence>
<dbReference type="NCBIfam" id="TIGR03263">
    <property type="entry name" value="guanyl_kin"/>
    <property type="match status" value="1"/>
</dbReference>
<comment type="catalytic activity">
    <reaction evidence="12 13">
        <text>GMP + ATP = GDP + ADP</text>
        <dbReference type="Rhea" id="RHEA:20780"/>
        <dbReference type="ChEBI" id="CHEBI:30616"/>
        <dbReference type="ChEBI" id="CHEBI:58115"/>
        <dbReference type="ChEBI" id="CHEBI:58189"/>
        <dbReference type="ChEBI" id="CHEBI:456216"/>
        <dbReference type="EC" id="2.7.4.8"/>
    </reaction>
</comment>
<dbReference type="EMBL" id="UGTF01000002">
    <property type="protein sequence ID" value="SUB88672.1"/>
    <property type="molecule type" value="Genomic_DNA"/>
</dbReference>
<evidence type="ECO:0000256" key="8">
    <source>
        <dbReference type="ARBA" id="ARBA00022741"/>
    </source>
</evidence>
<dbReference type="Gene3D" id="3.40.50.300">
    <property type="entry name" value="P-loop containing nucleotide triphosphate hydrolases"/>
    <property type="match status" value="1"/>
</dbReference>
<dbReference type="GO" id="GO:0005829">
    <property type="term" value="C:cytosol"/>
    <property type="evidence" value="ECO:0007669"/>
    <property type="project" value="TreeGrafter"/>
</dbReference>
<keyword evidence="7 13" id="KW-0808">Transferase</keyword>
<dbReference type="CDD" id="cd00071">
    <property type="entry name" value="GMPK"/>
    <property type="match status" value="1"/>
</dbReference>
<dbReference type="Gene3D" id="3.30.63.10">
    <property type="entry name" value="Guanylate Kinase phosphate binding domain"/>
    <property type="match status" value="1"/>
</dbReference>
<dbReference type="InterPro" id="IPR027417">
    <property type="entry name" value="P-loop_NTPase"/>
</dbReference>
<evidence type="ECO:0000256" key="6">
    <source>
        <dbReference type="ARBA" id="ARBA00022490"/>
    </source>
</evidence>
<evidence type="ECO:0000256" key="2">
    <source>
        <dbReference type="ARBA" id="ARBA00004496"/>
    </source>
</evidence>
<evidence type="ECO:0000313" key="16">
    <source>
        <dbReference type="Proteomes" id="UP000254156"/>
    </source>
</evidence>
<evidence type="ECO:0000256" key="11">
    <source>
        <dbReference type="ARBA" id="ARBA00030128"/>
    </source>
</evidence>
<dbReference type="AlphaFoldDB" id="A0A379E8I3"/>
<dbReference type="SUPFAM" id="SSF52540">
    <property type="entry name" value="P-loop containing nucleoside triphosphate hydrolases"/>
    <property type="match status" value="1"/>
</dbReference>
<organism evidence="15 16">
    <name type="scientific">Porphyromonas macacae</name>
    <dbReference type="NCBI Taxonomy" id="28115"/>
    <lineage>
        <taxon>Bacteria</taxon>
        <taxon>Pseudomonadati</taxon>
        <taxon>Bacteroidota</taxon>
        <taxon>Bacteroidia</taxon>
        <taxon>Bacteroidales</taxon>
        <taxon>Porphyromonadaceae</taxon>
        <taxon>Porphyromonas</taxon>
    </lineage>
</organism>
<dbReference type="InterPro" id="IPR017665">
    <property type="entry name" value="Guanylate_kinase"/>
</dbReference>
<evidence type="ECO:0000256" key="10">
    <source>
        <dbReference type="ARBA" id="ARBA00022840"/>
    </source>
</evidence>
<dbReference type="GO" id="GO:0005524">
    <property type="term" value="F:ATP binding"/>
    <property type="evidence" value="ECO:0007669"/>
    <property type="project" value="UniProtKB-UniRule"/>
</dbReference>
<feature type="domain" description="Guanylate kinase-like" evidence="14">
    <location>
        <begin position="29"/>
        <end position="211"/>
    </location>
</feature>
<evidence type="ECO:0000256" key="13">
    <source>
        <dbReference type="HAMAP-Rule" id="MF_00328"/>
    </source>
</evidence>
<keyword evidence="10 13" id="KW-0067">ATP-binding</keyword>
<reference evidence="15 16" key="1">
    <citation type="submission" date="2018-06" db="EMBL/GenBank/DDBJ databases">
        <authorList>
            <consortium name="Pathogen Informatics"/>
            <person name="Doyle S."/>
        </authorList>
    </citation>
    <scope>NUCLEOTIDE SEQUENCE [LARGE SCALE GENOMIC DNA]</scope>
    <source>
        <strain evidence="15 16">NCTC11632</strain>
    </source>
</reference>
<evidence type="ECO:0000256" key="12">
    <source>
        <dbReference type="ARBA" id="ARBA00048594"/>
    </source>
</evidence>
<dbReference type="PROSITE" id="PS00856">
    <property type="entry name" value="GUANYLATE_KINASE_1"/>
    <property type="match status" value="1"/>
</dbReference>
<dbReference type="SMART" id="SM00072">
    <property type="entry name" value="GuKc"/>
    <property type="match status" value="1"/>
</dbReference>
<dbReference type="GO" id="GO:0004385">
    <property type="term" value="F:GMP kinase activity"/>
    <property type="evidence" value="ECO:0007669"/>
    <property type="project" value="UniProtKB-UniRule"/>
</dbReference>
<evidence type="ECO:0000256" key="9">
    <source>
        <dbReference type="ARBA" id="ARBA00022777"/>
    </source>
</evidence>
<dbReference type="FunFam" id="3.30.63.10:FF:000005">
    <property type="entry name" value="Guanylate kinase"/>
    <property type="match status" value="1"/>
</dbReference>
<accession>A0A379E8I3</accession>
<dbReference type="Pfam" id="PF00625">
    <property type="entry name" value="Guanylate_kin"/>
    <property type="match status" value="1"/>
</dbReference>
<evidence type="ECO:0000256" key="4">
    <source>
        <dbReference type="ARBA" id="ARBA00012961"/>
    </source>
</evidence>
<evidence type="ECO:0000259" key="14">
    <source>
        <dbReference type="PROSITE" id="PS50052"/>
    </source>
</evidence>
<protein>
    <recommendedName>
        <fullName evidence="5 13">Guanylate kinase</fullName>
        <ecNumber evidence="4 13">2.7.4.8</ecNumber>
    </recommendedName>
    <alternativeName>
        <fullName evidence="11 13">GMP kinase</fullName>
    </alternativeName>
</protein>
<keyword evidence="8 13" id="KW-0547">Nucleotide-binding</keyword>
<dbReference type="InterPro" id="IPR020590">
    <property type="entry name" value="Guanylate_kinase_CS"/>
</dbReference>
<proteinExistence type="inferred from homology"/>
<name>A0A379E8I3_9PORP</name>
<dbReference type="EC" id="2.7.4.8" evidence="4 13"/>
<dbReference type="InterPro" id="IPR008145">
    <property type="entry name" value="GK/Ca_channel_bsu"/>
</dbReference>
<evidence type="ECO:0000256" key="1">
    <source>
        <dbReference type="ARBA" id="ARBA00003531"/>
    </source>
</evidence>